<comment type="caution">
    <text evidence="1">The sequence shown here is derived from an EMBL/GenBank/DDBJ whole genome shotgun (WGS) entry which is preliminary data.</text>
</comment>
<gene>
    <name evidence="1" type="ORF">S03H2_01041</name>
</gene>
<dbReference type="EMBL" id="BARU01000278">
    <property type="protein sequence ID" value="GAH29841.1"/>
    <property type="molecule type" value="Genomic_DNA"/>
</dbReference>
<sequence length="287" mass="33410">MDEVLDVADADITATGMTRETFKKYWAAHWHLPSVGQGYEMLHRDVIDEATLDHLMVALDIMPFWRDKLRAISYSPYTRVDVRRMHKLGIIDEEGLVRAYMDLGYDEARAEGLAEFTVLYNLDPEEREQTEEDQEKKRQKEATRAAVVKAFQTNIITESEARGHLEALEYTDTAIELYLANALFTVEEEITDDRLQTIHEAFVRRIYDYTTTVAKLGELNLPGAQVETLMERWTIEKDAKTSRPSKAELFKMYGAKVITEETLKIELEGHGYTDKYITWYMEFERKK</sequence>
<organism evidence="1">
    <name type="scientific">marine sediment metagenome</name>
    <dbReference type="NCBI Taxonomy" id="412755"/>
    <lineage>
        <taxon>unclassified sequences</taxon>
        <taxon>metagenomes</taxon>
        <taxon>ecological metagenomes</taxon>
    </lineage>
</organism>
<reference evidence="1" key="1">
    <citation type="journal article" date="2014" name="Front. Microbiol.">
        <title>High frequency of phylogenetically diverse reductive dehalogenase-homologous genes in deep subseafloor sedimentary metagenomes.</title>
        <authorList>
            <person name="Kawai M."/>
            <person name="Futagami T."/>
            <person name="Toyoda A."/>
            <person name="Takaki Y."/>
            <person name="Nishi S."/>
            <person name="Hori S."/>
            <person name="Arai W."/>
            <person name="Tsubouchi T."/>
            <person name="Morono Y."/>
            <person name="Uchiyama I."/>
            <person name="Ito T."/>
            <person name="Fujiyama A."/>
            <person name="Inagaki F."/>
            <person name="Takami H."/>
        </authorList>
    </citation>
    <scope>NUCLEOTIDE SEQUENCE</scope>
    <source>
        <strain evidence="1">Expedition CK06-06</strain>
    </source>
</reference>
<evidence type="ECO:0000313" key="1">
    <source>
        <dbReference type="EMBL" id="GAH29841.1"/>
    </source>
</evidence>
<accession>X1E985</accession>
<dbReference type="AlphaFoldDB" id="X1E985"/>
<proteinExistence type="predicted"/>
<name>X1E985_9ZZZZ</name>
<protein>
    <submittedName>
        <fullName evidence="1">Uncharacterized protein</fullName>
    </submittedName>
</protein>